<dbReference type="Gene3D" id="3.20.20.70">
    <property type="entry name" value="Aldolase class I"/>
    <property type="match status" value="1"/>
</dbReference>
<dbReference type="NCBIfam" id="NF009299">
    <property type="entry name" value="PRK12656.1"/>
    <property type="match status" value="1"/>
</dbReference>
<dbReference type="CDD" id="cd00956">
    <property type="entry name" value="Transaldolase_FSA"/>
    <property type="match status" value="1"/>
</dbReference>
<dbReference type="InterPro" id="IPR018225">
    <property type="entry name" value="Transaldolase_AS"/>
</dbReference>
<dbReference type="KEGG" id="ehl:EHLA_1389"/>
<dbReference type="AlphaFoldDB" id="A0A285PR61"/>
<dbReference type="GO" id="GO:0016832">
    <property type="term" value="F:aldehyde-lyase activity"/>
    <property type="evidence" value="ECO:0007669"/>
    <property type="project" value="InterPro"/>
</dbReference>
<evidence type="ECO:0000313" key="5">
    <source>
        <dbReference type="EMBL" id="SOB72108.1"/>
    </source>
</evidence>
<dbReference type="Proteomes" id="UP000217549">
    <property type="component" value="Chromosome I"/>
</dbReference>
<dbReference type="RefSeq" id="WP_096239987.1">
    <property type="nucleotide sequence ID" value="NZ_LT907978.1"/>
</dbReference>
<dbReference type="InterPro" id="IPR001585">
    <property type="entry name" value="TAL/FSA"/>
</dbReference>
<reference evidence="6" key="1">
    <citation type="submission" date="2017-09" db="EMBL/GenBank/DDBJ databases">
        <authorList>
            <person name="Shetty A S."/>
        </authorList>
    </citation>
    <scope>NUCLEOTIDE SEQUENCE [LARGE SCALE GENOMIC DNA]</scope>
</reference>
<accession>A0A285PR61</accession>
<dbReference type="InterPro" id="IPR013785">
    <property type="entry name" value="Aldolase_TIM"/>
</dbReference>
<dbReference type="EC" id="2.2.1.2" evidence="5"/>
<dbReference type="InterPro" id="IPR033919">
    <property type="entry name" value="TSA/FSA_arc/bac"/>
</dbReference>
<dbReference type="FunFam" id="3.20.20.70:FF:000018">
    <property type="entry name" value="Probable transaldolase"/>
    <property type="match status" value="1"/>
</dbReference>
<dbReference type="SUPFAM" id="SSF51569">
    <property type="entry name" value="Aldolase"/>
    <property type="match status" value="1"/>
</dbReference>
<keyword evidence="3 5" id="KW-0808">Transferase</keyword>
<organism evidence="5 6">
    <name type="scientific">Anaerobutyricum hallii</name>
    <dbReference type="NCBI Taxonomy" id="39488"/>
    <lineage>
        <taxon>Bacteria</taxon>
        <taxon>Bacillati</taxon>
        <taxon>Bacillota</taxon>
        <taxon>Clostridia</taxon>
        <taxon>Lachnospirales</taxon>
        <taxon>Lachnospiraceae</taxon>
        <taxon>Anaerobutyricum</taxon>
    </lineage>
</organism>
<sequence length="228" mass="25023">MKLLIDDAHIDLIKKICDYYPVDGVTTNPSILAKSGRQPFEVLKEIRSFIGKDTELHVQVVAKNAEGMVEDAHRIVKELGANTYVKVPSVPEGFKAMKILVKGNINITATAIYTPMQAFLAAKCGASYAAPYVNRIDNMGFNGIQVTKQIHDIFKNNNLKTEVLAASFKNSQQVLELCEYGIGASTIAPDIIEGLVKNQAITSAVDDFIKDFEALTGEGKTMSNYDLY</sequence>
<proteinExistence type="predicted"/>
<evidence type="ECO:0000256" key="3">
    <source>
        <dbReference type="ARBA" id="ARBA00022679"/>
    </source>
</evidence>
<keyword evidence="2" id="KW-0963">Cytoplasm</keyword>
<dbReference type="GO" id="GO:0004801">
    <property type="term" value="F:transaldolase activity"/>
    <property type="evidence" value="ECO:0007669"/>
    <property type="project" value="UniProtKB-EC"/>
</dbReference>
<dbReference type="PANTHER" id="PTHR10683:SF36">
    <property type="entry name" value="TRANSALDOLASE"/>
    <property type="match status" value="1"/>
</dbReference>
<dbReference type="GO" id="GO:0005975">
    <property type="term" value="P:carbohydrate metabolic process"/>
    <property type="evidence" value="ECO:0007669"/>
    <property type="project" value="InterPro"/>
</dbReference>
<name>A0A285PR61_9FIRM</name>
<protein>
    <submittedName>
        <fullName evidence="5">Transaldolase</fullName>
        <ecNumber evidence="5">2.2.1.2</ecNumber>
    </submittedName>
</protein>
<dbReference type="PROSITE" id="PS01054">
    <property type="entry name" value="TRANSALDOLASE_1"/>
    <property type="match status" value="1"/>
</dbReference>
<dbReference type="STRING" id="39488.ERS852450_02690"/>
<dbReference type="EMBL" id="LT907978">
    <property type="protein sequence ID" value="SOB72108.1"/>
    <property type="molecule type" value="Genomic_DNA"/>
</dbReference>
<evidence type="ECO:0000256" key="1">
    <source>
        <dbReference type="ARBA" id="ARBA00004496"/>
    </source>
</evidence>
<keyword evidence="6" id="KW-1185">Reference proteome</keyword>
<comment type="subcellular location">
    <subcellularLocation>
        <location evidence="1">Cytoplasm</location>
    </subcellularLocation>
</comment>
<gene>
    <name evidence="5" type="ORF">EHLA_1389</name>
</gene>
<evidence type="ECO:0000256" key="2">
    <source>
        <dbReference type="ARBA" id="ARBA00022490"/>
    </source>
</evidence>
<evidence type="ECO:0000256" key="4">
    <source>
        <dbReference type="ARBA" id="ARBA00023270"/>
    </source>
</evidence>
<evidence type="ECO:0000313" key="6">
    <source>
        <dbReference type="Proteomes" id="UP000217549"/>
    </source>
</evidence>
<dbReference type="GO" id="GO:0005737">
    <property type="term" value="C:cytoplasm"/>
    <property type="evidence" value="ECO:0007669"/>
    <property type="project" value="UniProtKB-SubCell"/>
</dbReference>
<keyword evidence="4" id="KW-0704">Schiff base</keyword>
<dbReference type="Pfam" id="PF00923">
    <property type="entry name" value="TAL_FSA"/>
    <property type="match status" value="1"/>
</dbReference>
<dbReference type="PANTHER" id="PTHR10683">
    <property type="entry name" value="TRANSALDOLASE"/>
    <property type="match status" value="1"/>
</dbReference>